<feature type="signal peptide" evidence="6">
    <location>
        <begin position="1"/>
        <end position="23"/>
    </location>
</feature>
<evidence type="ECO:0000313" key="8">
    <source>
        <dbReference type="Proteomes" id="UP000824782"/>
    </source>
</evidence>
<keyword evidence="4" id="KW-0964">Secreted</keyword>
<evidence type="ECO:0000256" key="2">
    <source>
        <dbReference type="ARBA" id="ARBA00008813"/>
    </source>
</evidence>
<dbReference type="Proteomes" id="UP000824782">
    <property type="component" value="Unassembled WGS sequence"/>
</dbReference>
<dbReference type="PANTHER" id="PTHR48482">
    <property type="entry name" value="INTERLEUKIN-19-RELATED"/>
    <property type="match status" value="1"/>
</dbReference>
<evidence type="ECO:0000313" key="7">
    <source>
        <dbReference type="EMBL" id="KAG8577958.1"/>
    </source>
</evidence>
<dbReference type="InterPro" id="IPR020443">
    <property type="entry name" value="IL-10/19/20/24/26"/>
</dbReference>
<keyword evidence="3" id="KW-0202">Cytokine</keyword>
<dbReference type="PANTHER" id="PTHR48482:SF1">
    <property type="entry name" value="INTERLEUKIN-26"/>
    <property type="match status" value="1"/>
</dbReference>
<sequence>MKNSCILKQVLWLLSILIVTCDSKGPVQRCLSRTIMKESDNLLNKTSEFKKLFPDDLISIKLLTNSLTKEFKDNCSTRNHLLLFYTKDVLSADLIRPEAQKSGIGEAFERMADMLMKCRDTKCQSTKSIEETAAMKELWAKITQLTLKEKLHKAINEMDMLLILIHRIARDIKRNRL</sequence>
<dbReference type="GO" id="GO:0005125">
    <property type="term" value="F:cytokine activity"/>
    <property type="evidence" value="ECO:0007669"/>
    <property type="project" value="UniProtKB-KW"/>
</dbReference>
<evidence type="ECO:0000256" key="6">
    <source>
        <dbReference type="SAM" id="SignalP"/>
    </source>
</evidence>
<comment type="similarity">
    <text evidence="2">Belongs to the IL-10 family.</text>
</comment>
<protein>
    <submittedName>
        <fullName evidence="7">Uncharacterized protein</fullName>
    </submittedName>
</protein>
<dbReference type="EMBL" id="WNYA01000004">
    <property type="protein sequence ID" value="KAG8577958.1"/>
    <property type="molecule type" value="Genomic_DNA"/>
</dbReference>
<reference evidence="7" key="1">
    <citation type="thesis" date="2020" institute="ProQuest LLC" country="789 East Eisenhower Parkway, Ann Arbor, MI, USA">
        <title>Comparative Genomics and Chromosome Evolution.</title>
        <authorList>
            <person name="Mudd A.B."/>
        </authorList>
    </citation>
    <scope>NUCLEOTIDE SEQUENCE</scope>
    <source>
        <strain evidence="7">237g6f4</strain>
        <tissue evidence="7">Blood</tissue>
    </source>
</reference>
<dbReference type="AlphaFoldDB" id="A0AAV7C0G3"/>
<dbReference type="InterPro" id="IPR009079">
    <property type="entry name" value="4_helix_cytokine-like_core"/>
</dbReference>
<evidence type="ECO:0000256" key="4">
    <source>
        <dbReference type="ARBA" id="ARBA00022525"/>
    </source>
</evidence>
<evidence type="ECO:0000256" key="1">
    <source>
        <dbReference type="ARBA" id="ARBA00004613"/>
    </source>
</evidence>
<organism evidence="7 8">
    <name type="scientific">Engystomops pustulosus</name>
    <name type="common">Tungara frog</name>
    <name type="synonym">Physalaemus pustulosus</name>
    <dbReference type="NCBI Taxonomy" id="76066"/>
    <lineage>
        <taxon>Eukaryota</taxon>
        <taxon>Metazoa</taxon>
        <taxon>Chordata</taxon>
        <taxon>Craniata</taxon>
        <taxon>Vertebrata</taxon>
        <taxon>Euteleostomi</taxon>
        <taxon>Amphibia</taxon>
        <taxon>Batrachia</taxon>
        <taxon>Anura</taxon>
        <taxon>Neobatrachia</taxon>
        <taxon>Hyloidea</taxon>
        <taxon>Leptodactylidae</taxon>
        <taxon>Leiuperinae</taxon>
        <taxon>Engystomops</taxon>
    </lineage>
</organism>
<keyword evidence="8" id="KW-1185">Reference proteome</keyword>
<evidence type="ECO:0000256" key="3">
    <source>
        <dbReference type="ARBA" id="ARBA00022514"/>
    </source>
</evidence>
<proteinExistence type="inferred from homology"/>
<comment type="subcellular location">
    <subcellularLocation>
        <location evidence="1">Secreted</location>
    </subcellularLocation>
</comment>
<dbReference type="Gene3D" id="1.20.1250.10">
    <property type="match status" value="1"/>
</dbReference>
<feature type="chain" id="PRO_5043383874" evidence="6">
    <location>
        <begin position="24"/>
        <end position="177"/>
    </location>
</feature>
<evidence type="ECO:0000256" key="5">
    <source>
        <dbReference type="ARBA" id="ARBA00022729"/>
    </source>
</evidence>
<dbReference type="SUPFAM" id="SSF47266">
    <property type="entry name" value="4-helical cytokines"/>
    <property type="match status" value="1"/>
</dbReference>
<dbReference type="GO" id="GO:0005615">
    <property type="term" value="C:extracellular space"/>
    <property type="evidence" value="ECO:0007669"/>
    <property type="project" value="UniProtKB-KW"/>
</dbReference>
<accession>A0AAV7C0G3</accession>
<name>A0AAV7C0G3_ENGPU</name>
<gene>
    <name evidence="7" type="ORF">GDO81_010338</name>
</gene>
<keyword evidence="5 6" id="KW-0732">Signal</keyword>
<comment type="caution">
    <text evidence="7">The sequence shown here is derived from an EMBL/GenBank/DDBJ whole genome shotgun (WGS) entry which is preliminary data.</text>
</comment>